<feature type="coiled-coil region" evidence="2">
    <location>
        <begin position="7"/>
        <end position="59"/>
    </location>
</feature>
<sequence>MAVQDIVRILDEQAELYRELLDTANQKTPVLVKGDVDQLNVILQKERKLIAKAEQLEQQRILETHRHFVSLGYISRLNTLREVIQSVNQPELKQKLIEQQRELSKLLGELRRVNELNQQLIRQALAFIDYSIGLAVDDPAEDIVYQHPQKTNASGGRNGIFDTRA</sequence>
<keyword evidence="3" id="KW-0969">Cilium</keyword>
<keyword evidence="4" id="KW-1185">Reference proteome</keyword>
<dbReference type="RefSeq" id="WP_213484806.1">
    <property type="nucleotide sequence ID" value="NZ_CAJRAY010000057.1"/>
</dbReference>
<evidence type="ECO:0000256" key="1">
    <source>
        <dbReference type="ARBA" id="ARBA00022795"/>
    </source>
</evidence>
<evidence type="ECO:0000256" key="2">
    <source>
        <dbReference type="SAM" id="Coils"/>
    </source>
</evidence>
<comment type="caution">
    <text evidence="3">The sequence shown here is derived from an EMBL/GenBank/DDBJ whole genome shotgun (WGS) entry which is preliminary data.</text>
</comment>
<keyword evidence="2" id="KW-0175">Coiled coil</keyword>
<evidence type="ECO:0000313" key="4">
    <source>
        <dbReference type="Proteomes" id="UP000681526"/>
    </source>
</evidence>
<proteinExistence type="predicted"/>
<dbReference type="InterPro" id="IPR036679">
    <property type="entry name" value="FlgN-like_sf"/>
</dbReference>
<name>A0ABN7S2G0_THEXY</name>
<dbReference type="EMBL" id="CAJRAY010000057">
    <property type="protein sequence ID" value="CAG5088506.1"/>
    <property type="molecule type" value="Genomic_DNA"/>
</dbReference>
<dbReference type="InterPro" id="IPR007809">
    <property type="entry name" value="FlgN-like"/>
</dbReference>
<dbReference type="Gene3D" id="1.20.58.300">
    <property type="entry name" value="FlgN-like"/>
    <property type="match status" value="1"/>
</dbReference>
<dbReference type="SUPFAM" id="SSF140566">
    <property type="entry name" value="FlgN-like"/>
    <property type="match status" value="1"/>
</dbReference>
<feature type="coiled-coil region" evidence="2">
    <location>
        <begin position="96"/>
        <end position="123"/>
    </location>
</feature>
<gene>
    <name evidence="3" type="primary">txxe 2369-FlgN</name>
    <name evidence="3" type="ORF">TXXE_11980</name>
</gene>
<evidence type="ECO:0000313" key="3">
    <source>
        <dbReference type="EMBL" id="CAG5088506.1"/>
    </source>
</evidence>
<protein>
    <submittedName>
        <fullName evidence="3">Flagellar biosynthesis protein FlgN</fullName>
    </submittedName>
</protein>
<keyword evidence="1" id="KW-1005">Bacterial flagellum biogenesis</keyword>
<dbReference type="Pfam" id="PF05130">
    <property type="entry name" value="FlgN"/>
    <property type="match status" value="1"/>
</dbReference>
<reference evidence="3 4" key="1">
    <citation type="submission" date="2021-04" db="EMBL/GenBank/DDBJ databases">
        <authorList>
            <person name="Rakotoarivonina H."/>
        </authorList>
    </citation>
    <scope>NUCLEOTIDE SEQUENCE [LARGE SCALE GENOMIC DNA]</scope>
    <source>
        <strain evidence="3 4">XE</strain>
    </source>
</reference>
<accession>A0ABN7S2G0</accession>
<organism evidence="3 4">
    <name type="scientific">Thermobacillus xylanilyticus</name>
    <dbReference type="NCBI Taxonomy" id="76633"/>
    <lineage>
        <taxon>Bacteria</taxon>
        <taxon>Bacillati</taxon>
        <taxon>Bacillota</taxon>
        <taxon>Bacilli</taxon>
        <taxon>Bacillales</taxon>
        <taxon>Paenibacillaceae</taxon>
        <taxon>Thermobacillus</taxon>
    </lineage>
</organism>
<dbReference type="Proteomes" id="UP000681526">
    <property type="component" value="Unassembled WGS sequence"/>
</dbReference>
<keyword evidence="3" id="KW-0966">Cell projection</keyword>
<keyword evidence="3" id="KW-0282">Flagellum</keyword>